<reference evidence="2 3" key="1">
    <citation type="submission" date="2020-08" db="EMBL/GenBank/DDBJ databases">
        <title>Hymenobacter sp.</title>
        <authorList>
            <person name="Kim M.K."/>
        </authorList>
    </citation>
    <scope>NUCLEOTIDE SEQUENCE [LARGE SCALE GENOMIC DNA]</scope>
    <source>
        <strain evidence="2 3">BT507</strain>
    </source>
</reference>
<evidence type="ECO:0000313" key="2">
    <source>
        <dbReference type="EMBL" id="MBC6611404.1"/>
    </source>
</evidence>
<organism evidence="2 3">
    <name type="scientific">Hymenobacter citatus</name>
    <dbReference type="NCBI Taxonomy" id="2763506"/>
    <lineage>
        <taxon>Bacteria</taxon>
        <taxon>Pseudomonadati</taxon>
        <taxon>Bacteroidota</taxon>
        <taxon>Cytophagia</taxon>
        <taxon>Cytophagales</taxon>
        <taxon>Hymenobacteraceae</taxon>
        <taxon>Hymenobacter</taxon>
    </lineage>
</organism>
<dbReference type="RefSeq" id="WP_187319692.1">
    <property type="nucleotide sequence ID" value="NZ_JACSCY010000007.1"/>
</dbReference>
<proteinExistence type="predicted"/>
<feature type="signal peptide" evidence="1">
    <location>
        <begin position="1"/>
        <end position="20"/>
    </location>
</feature>
<accession>A0ABR7MJY8</accession>
<sequence length="156" mass="17497">MNIRYSFLLFLFWLPLGAWAQGPMPVSRQLNFCGQPYTAPVGCVAVTEHELACEDAQLSWVYLDFKDYRALGEEYIAQVRRGLKGVHQEPATFYLLGNEVKGYKLTYKNFNGLAYRLVACSVVNGQPLVIQLTTPTDPVSNAAIPAFAQQFVRVSK</sequence>
<dbReference type="EMBL" id="JACSCY010000007">
    <property type="protein sequence ID" value="MBC6611404.1"/>
    <property type="molecule type" value="Genomic_DNA"/>
</dbReference>
<evidence type="ECO:0000256" key="1">
    <source>
        <dbReference type="SAM" id="SignalP"/>
    </source>
</evidence>
<evidence type="ECO:0008006" key="4">
    <source>
        <dbReference type="Google" id="ProtNLM"/>
    </source>
</evidence>
<comment type="caution">
    <text evidence="2">The sequence shown here is derived from an EMBL/GenBank/DDBJ whole genome shotgun (WGS) entry which is preliminary data.</text>
</comment>
<evidence type="ECO:0000313" key="3">
    <source>
        <dbReference type="Proteomes" id="UP000622017"/>
    </source>
</evidence>
<protein>
    <recommendedName>
        <fullName evidence="4">DUF1795 domain-containing protein</fullName>
    </recommendedName>
</protein>
<keyword evidence="1" id="KW-0732">Signal</keyword>
<keyword evidence="3" id="KW-1185">Reference proteome</keyword>
<feature type="chain" id="PRO_5046193737" description="DUF1795 domain-containing protein" evidence="1">
    <location>
        <begin position="21"/>
        <end position="156"/>
    </location>
</feature>
<gene>
    <name evidence="2" type="ORF">H8B15_10745</name>
</gene>
<dbReference type="Proteomes" id="UP000622017">
    <property type="component" value="Unassembled WGS sequence"/>
</dbReference>
<name>A0ABR7MJY8_9BACT</name>